<accession>A0A9D1U8W6</accession>
<comment type="caution">
    <text evidence="2">The sequence shown here is derived from an EMBL/GenBank/DDBJ whole genome shotgun (WGS) entry which is preliminary data.</text>
</comment>
<dbReference type="PANTHER" id="PTHR43801">
    <property type="entry name" value="NUCLEOTIDE-BINDING PROTEIN-RELATED"/>
    <property type="match status" value="1"/>
</dbReference>
<dbReference type="PANTHER" id="PTHR43801:SF1">
    <property type="entry name" value="POLYPRENYL SYNTHETASE"/>
    <property type="match status" value="1"/>
</dbReference>
<reference evidence="2" key="2">
    <citation type="submission" date="2021-04" db="EMBL/GenBank/DDBJ databases">
        <authorList>
            <person name="Gilroy R."/>
        </authorList>
    </citation>
    <scope>NUCLEOTIDE SEQUENCE</scope>
    <source>
        <strain evidence="2">ChiSxjej5B17-1746</strain>
    </source>
</reference>
<name>A0A9D1U8W6_9BACT</name>
<dbReference type="Proteomes" id="UP000824264">
    <property type="component" value="Unassembled WGS sequence"/>
</dbReference>
<proteinExistence type="predicted"/>
<evidence type="ECO:0000256" key="1">
    <source>
        <dbReference type="SAM" id="Phobius"/>
    </source>
</evidence>
<keyword evidence="1" id="KW-1133">Transmembrane helix</keyword>
<evidence type="ECO:0000313" key="2">
    <source>
        <dbReference type="EMBL" id="HIW79064.1"/>
    </source>
</evidence>
<feature type="transmembrane region" description="Helical" evidence="1">
    <location>
        <begin position="21"/>
        <end position="43"/>
    </location>
</feature>
<dbReference type="InterPro" id="IPR002829">
    <property type="entry name" value="DUF116"/>
</dbReference>
<reference evidence="2" key="1">
    <citation type="journal article" date="2021" name="PeerJ">
        <title>Extensive microbial diversity within the chicken gut microbiome revealed by metagenomics and culture.</title>
        <authorList>
            <person name="Gilroy R."/>
            <person name="Ravi A."/>
            <person name="Getino M."/>
            <person name="Pursley I."/>
            <person name="Horton D.L."/>
            <person name="Alikhan N.F."/>
            <person name="Baker D."/>
            <person name="Gharbi K."/>
            <person name="Hall N."/>
            <person name="Watson M."/>
            <person name="Adriaenssens E.M."/>
            <person name="Foster-Nyarko E."/>
            <person name="Jarju S."/>
            <person name="Secka A."/>
            <person name="Antonio M."/>
            <person name="Oren A."/>
            <person name="Chaudhuri R.R."/>
            <person name="La Ragione R."/>
            <person name="Hildebrand F."/>
            <person name="Pallen M.J."/>
        </authorList>
    </citation>
    <scope>NUCLEOTIDE SEQUENCE</scope>
    <source>
        <strain evidence="2">ChiSxjej5B17-1746</strain>
    </source>
</reference>
<evidence type="ECO:0000313" key="3">
    <source>
        <dbReference type="Proteomes" id="UP000824264"/>
    </source>
</evidence>
<dbReference type="EMBL" id="DXGI01000306">
    <property type="protein sequence ID" value="HIW79064.1"/>
    <property type="molecule type" value="Genomic_DNA"/>
</dbReference>
<dbReference type="AlphaFoldDB" id="A0A9D1U8W6"/>
<sequence length="298" mass="32106">MNIPKSAFSLSRDEYGGTGKRLFIGLVAGTALLLCALLLLIWLVPTIGFAAIHPWLPSIAGLIFGGAILAIVWLSLGLVLHAYTGKPVLGTSRLRGITIRLLLPLMELMGRAMRIPVPSVRRSFIKVNNELVLSDHPHCKPHELLVLLPHCIQSSRCTHRLTYHIDHCARCGACPIRDVLGLRDAYGVQVAIATGGTIARRIVVQARPKLIVAVACERDLSSGIQDTHPLPVFGVINERPNGPCLDTFVNIRRLEAAIRTFLGLEADDASGGKGATAPLTPVRGNRVACDARKASKLA</sequence>
<keyword evidence="1" id="KW-0812">Transmembrane</keyword>
<protein>
    <submittedName>
        <fullName evidence="2">DUF116 domain-containing protein</fullName>
    </submittedName>
</protein>
<feature type="transmembrane region" description="Helical" evidence="1">
    <location>
        <begin position="55"/>
        <end position="83"/>
    </location>
</feature>
<keyword evidence="1" id="KW-0472">Membrane</keyword>
<gene>
    <name evidence="2" type="ORF">H9874_07970</name>
</gene>
<organism evidence="2 3">
    <name type="scientific">Candidatus Bilophila faecipullorum</name>
    <dbReference type="NCBI Taxonomy" id="2838482"/>
    <lineage>
        <taxon>Bacteria</taxon>
        <taxon>Pseudomonadati</taxon>
        <taxon>Thermodesulfobacteriota</taxon>
        <taxon>Desulfovibrionia</taxon>
        <taxon>Desulfovibrionales</taxon>
        <taxon>Desulfovibrionaceae</taxon>
        <taxon>Bilophila</taxon>
    </lineage>
</organism>
<dbReference type="Pfam" id="PF01976">
    <property type="entry name" value="DUF116"/>
    <property type="match status" value="1"/>
</dbReference>